<dbReference type="EMBL" id="JAGMWT010000010">
    <property type="protein sequence ID" value="KAH7121100.1"/>
    <property type="molecule type" value="Genomic_DNA"/>
</dbReference>
<keyword evidence="4 8" id="KW-0812">Transmembrane</keyword>
<dbReference type="Gene3D" id="1.20.1250.20">
    <property type="entry name" value="MFS general substrate transporter like domains"/>
    <property type="match status" value="1"/>
</dbReference>
<dbReference type="InterPro" id="IPR005829">
    <property type="entry name" value="Sugar_transporter_CS"/>
</dbReference>
<feature type="domain" description="Major facilitator superfamily (MFS) profile" evidence="9">
    <location>
        <begin position="57"/>
        <end position="496"/>
    </location>
</feature>
<evidence type="ECO:0000256" key="3">
    <source>
        <dbReference type="ARBA" id="ARBA00022448"/>
    </source>
</evidence>
<comment type="caution">
    <text evidence="10">The sequence shown here is derived from an EMBL/GenBank/DDBJ whole genome shotgun (WGS) entry which is preliminary data.</text>
</comment>
<dbReference type="PANTHER" id="PTHR48022">
    <property type="entry name" value="PLASTIDIC GLUCOSE TRANSPORTER 4"/>
    <property type="match status" value="1"/>
</dbReference>
<proteinExistence type="inferred from homology"/>
<comment type="subcellular location">
    <subcellularLocation>
        <location evidence="1">Membrane</location>
        <topology evidence="1">Multi-pass membrane protein</topology>
    </subcellularLocation>
</comment>
<dbReference type="PANTHER" id="PTHR48022:SF22">
    <property type="entry name" value="MAJOR FACILITATOR SUPERFAMILY (MFS) PROFILE DOMAIN-CONTAINING PROTEIN"/>
    <property type="match status" value="1"/>
</dbReference>
<dbReference type="InterPro" id="IPR050360">
    <property type="entry name" value="MFS_Sugar_Transporters"/>
</dbReference>
<dbReference type="AlphaFoldDB" id="A0A9P9IJ20"/>
<dbReference type="NCBIfam" id="TIGR00879">
    <property type="entry name" value="SP"/>
    <property type="match status" value="1"/>
</dbReference>
<evidence type="ECO:0000256" key="4">
    <source>
        <dbReference type="ARBA" id="ARBA00022692"/>
    </source>
</evidence>
<feature type="transmembrane region" description="Helical" evidence="8">
    <location>
        <begin position="50"/>
        <end position="69"/>
    </location>
</feature>
<feature type="transmembrane region" description="Helical" evidence="8">
    <location>
        <begin position="374"/>
        <end position="395"/>
    </location>
</feature>
<dbReference type="SUPFAM" id="SSF103473">
    <property type="entry name" value="MFS general substrate transporter"/>
    <property type="match status" value="1"/>
</dbReference>
<keyword evidence="11" id="KW-1185">Reference proteome</keyword>
<evidence type="ECO:0000313" key="10">
    <source>
        <dbReference type="EMBL" id="KAH7121100.1"/>
    </source>
</evidence>
<gene>
    <name evidence="10" type="ORF">B0J11DRAFT_560084</name>
</gene>
<organism evidence="10 11">
    <name type="scientific">Dendryphion nanum</name>
    <dbReference type="NCBI Taxonomy" id="256645"/>
    <lineage>
        <taxon>Eukaryota</taxon>
        <taxon>Fungi</taxon>
        <taxon>Dikarya</taxon>
        <taxon>Ascomycota</taxon>
        <taxon>Pezizomycotina</taxon>
        <taxon>Dothideomycetes</taxon>
        <taxon>Pleosporomycetidae</taxon>
        <taxon>Pleosporales</taxon>
        <taxon>Torulaceae</taxon>
        <taxon>Dendryphion</taxon>
    </lineage>
</organism>
<comment type="similarity">
    <text evidence="2 7">Belongs to the major facilitator superfamily. Sugar transporter (TC 2.A.1.1) family.</text>
</comment>
<evidence type="ECO:0000256" key="1">
    <source>
        <dbReference type="ARBA" id="ARBA00004141"/>
    </source>
</evidence>
<evidence type="ECO:0000259" key="9">
    <source>
        <dbReference type="PROSITE" id="PS50850"/>
    </source>
</evidence>
<dbReference type="InterPro" id="IPR036259">
    <property type="entry name" value="MFS_trans_sf"/>
</dbReference>
<evidence type="ECO:0000256" key="2">
    <source>
        <dbReference type="ARBA" id="ARBA00010992"/>
    </source>
</evidence>
<feature type="transmembrane region" description="Helical" evidence="8">
    <location>
        <begin position="349"/>
        <end position="367"/>
    </location>
</feature>
<dbReference type="InterPro" id="IPR003663">
    <property type="entry name" value="Sugar/inositol_transpt"/>
</dbReference>
<evidence type="ECO:0000256" key="5">
    <source>
        <dbReference type="ARBA" id="ARBA00022989"/>
    </source>
</evidence>
<keyword evidence="3 7" id="KW-0813">Transport</keyword>
<dbReference type="PROSITE" id="PS00217">
    <property type="entry name" value="SUGAR_TRANSPORT_2"/>
    <property type="match status" value="1"/>
</dbReference>
<feature type="transmembrane region" description="Helical" evidence="8">
    <location>
        <begin position="222"/>
        <end position="243"/>
    </location>
</feature>
<feature type="transmembrane region" description="Helical" evidence="8">
    <location>
        <begin position="162"/>
        <end position="179"/>
    </location>
</feature>
<feature type="transmembrane region" description="Helical" evidence="8">
    <location>
        <begin position="473"/>
        <end position="491"/>
    </location>
</feature>
<dbReference type="PROSITE" id="PS50850">
    <property type="entry name" value="MFS"/>
    <property type="match status" value="1"/>
</dbReference>
<protein>
    <submittedName>
        <fullName evidence="10">General substrate transporter</fullName>
    </submittedName>
</protein>
<dbReference type="OrthoDB" id="6612291at2759"/>
<evidence type="ECO:0000313" key="11">
    <source>
        <dbReference type="Proteomes" id="UP000700596"/>
    </source>
</evidence>
<dbReference type="GO" id="GO:0005351">
    <property type="term" value="F:carbohydrate:proton symporter activity"/>
    <property type="evidence" value="ECO:0007669"/>
    <property type="project" value="TreeGrafter"/>
</dbReference>
<feature type="transmembrane region" description="Helical" evidence="8">
    <location>
        <begin position="439"/>
        <end position="461"/>
    </location>
</feature>
<keyword evidence="6 8" id="KW-0472">Membrane</keyword>
<evidence type="ECO:0000256" key="8">
    <source>
        <dbReference type="SAM" id="Phobius"/>
    </source>
</evidence>
<dbReference type="Proteomes" id="UP000700596">
    <property type="component" value="Unassembled WGS sequence"/>
</dbReference>
<reference evidence="10" key="1">
    <citation type="journal article" date="2021" name="Nat. Commun.">
        <title>Genetic determinants of endophytism in the Arabidopsis root mycobiome.</title>
        <authorList>
            <person name="Mesny F."/>
            <person name="Miyauchi S."/>
            <person name="Thiergart T."/>
            <person name="Pickel B."/>
            <person name="Atanasova L."/>
            <person name="Karlsson M."/>
            <person name="Huettel B."/>
            <person name="Barry K.W."/>
            <person name="Haridas S."/>
            <person name="Chen C."/>
            <person name="Bauer D."/>
            <person name="Andreopoulos W."/>
            <person name="Pangilinan J."/>
            <person name="LaButti K."/>
            <person name="Riley R."/>
            <person name="Lipzen A."/>
            <person name="Clum A."/>
            <person name="Drula E."/>
            <person name="Henrissat B."/>
            <person name="Kohler A."/>
            <person name="Grigoriev I.V."/>
            <person name="Martin F.M."/>
            <person name="Hacquard S."/>
        </authorList>
    </citation>
    <scope>NUCLEOTIDE SEQUENCE</scope>
    <source>
        <strain evidence="10">MPI-CAGE-CH-0243</strain>
    </source>
</reference>
<feature type="transmembrane region" description="Helical" evidence="8">
    <location>
        <begin position="309"/>
        <end position="329"/>
    </location>
</feature>
<dbReference type="GO" id="GO:0016020">
    <property type="term" value="C:membrane"/>
    <property type="evidence" value="ECO:0007669"/>
    <property type="project" value="UniProtKB-SubCell"/>
</dbReference>
<feature type="transmembrane region" description="Helical" evidence="8">
    <location>
        <begin position="132"/>
        <end position="150"/>
    </location>
</feature>
<evidence type="ECO:0000256" key="6">
    <source>
        <dbReference type="ARBA" id="ARBA00023136"/>
    </source>
</evidence>
<feature type="transmembrane region" description="Helical" evidence="8">
    <location>
        <begin position="407"/>
        <end position="427"/>
    </location>
</feature>
<dbReference type="FunFam" id="1.20.1250.20:FF:000078">
    <property type="entry name" value="MFS maltose transporter, putative"/>
    <property type="match status" value="1"/>
</dbReference>
<feature type="transmembrane region" description="Helical" evidence="8">
    <location>
        <begin position="191"/>
        <end position="210"/>
    </location>
</feature>
<dbReference type="InterPro" id="IPR005828">
    <property type="entry name" value="MFS_sugar_transport-like"/>
</dbReference>
<dbReference type="InterPro" id="IPR020846">
    <property type="entry name" value="MFS_dom"/>
</dbReference>
<keyword evidence="5 8" id="KW-1133">Transmembrane helix</keyword>
<sequence length="537" mass="59262">MSNLHSEKVDAVETSEHAPVAIDADATAQLGHLANAEDHDVGKLASFRKYPYACLWSLYAVWLVLLVSFESQAAGSVIGIPEFRKDFGYELPDGTFALDAKWQSAFQGAPVASAVVGALGCGQIADWLGRRMVVLICLVISFAAITMEFVATTNELFFGGKFLNGFAVGALASVTVTYIGEVAPFALRGMLTCLTALAYTFGPLTVALIVNSTGVYTNRWAYRAVFCAQYGFAFIAAVIFPFMPESPWWLVTQEREEQALRALNKLGHQGQEGQKKLAHISVTLQEVRKETEGVTYLECFRKSNLRRTIISIMPLSIQALSGIAFAASYSTYYMQLAGFTTEMSFKLQIVQQVISLVGNVMSWYLVDRVGRRNLTFYGLVVLTVILFLMAGLATLETPGGSKGAVSMILIYCWWYNVTIGATAYTILCEVSTSRLRVKTIAIGLALQNALNTMWSFVLPYLFNPDKLNLGGRLGFIFGGLAVICLVYLWFYQPETAGRTYEELDEMFIKRVPARKFKEYKTDAQAMGEAVKEKEGGY</sequence>
<evidence type="ECO:0000256" key="7">
    <source>
        <dbReference type="RuleBase" id="RU003346"/>
    </source>
</evidence>
<accession>A0A9P9IJ20</accession>
<dbReference type="Pfam" id="PF00083">
    <property type="entry name" value="Sugar_tr"/>
    <property type="match status" value="1"/>
</dbReference>
<name>A0A9P9IJ20_9PLEO</name>